<reference evidence="2 3" key="1">
    <citation type="submission" date="2018-04" db="EMBL/GenBank/DDBJ databases">
        <title>Genome sequencing of Flavobacterium sp. HYN0048.</title>
        <authorList>
            <person name="Yi H."/>
            <person name="Baek C."/>
        </authorList>
    </citation>
    <scope>NUCLEOTIDE SEQUENCE [LARGE SCALE GENOMIC DNA]</scope>
    <source>
        <strain evidence="2 3">HYN0048</strain>
    </source>
</reference>
<feature type="domain" description="N-acetyltransferase" evidence="1">
    <location>
        <begin position="10"/>
        <end position="174"/>
    </location>
</feature>
<keyword evidence="2" id="KW-0808">Transferase</keyword>
<evidence type="ECO:0000313" key="2">
    <source>
        <dbReference type="EMBL" id="AWA31447.1"/>
    </source>
</evidence>
<dbReference type="SUPFAM" id="SSF55729">
    <property type="entry name" value="Acyl-CoA N-acyltransferases (Nat)"/>
    <property type="match status" value="1"/>
</dbReference>
<sequence>MSKVIETPRLILRELTFSDAPGMFRLDSDPEVHRFLGNNPVTTMQQVEDVIGMIHEQYAQNGIGRWAVTLKETGAFLGWSGLKLESDKNGYDRFYDLGYRLIPEYWGKGYATESAEAFVAFGFRELQLEKICGYTAQGNLSSAKVLQKAGLCFTNTFACDGETCNWYELDRNVWATG</sequence>
<dbReference type="InterPro" id="IPR051531">
    <property type="entry name" value="N-acetyltransferase"/>
</dbReference>
<proteinExistence type="predicted"/>
<dbReference type="Pfam" id="PF13302">
    <property type="entry name" value="Acetyltransf_3"/>
    <property type="match status" value="1"/>
</dbReference>
<dbReference type="InterPro" id="IPR000182">
    <property type="entry name" value="GNAT_dom"/>
</dbReference>
<dbReference type="EMBL" id="CP028811">
    <property type="protein sequence ID" value="AWA31447.1"/>
    <property type="molecule type" value="Genomic_DNA"/>
</dbReference>
<dbReference type="PANTHER" id="PTHR43792">
    <property type="entry name" value="GNAT FAMILY, PUTATIVE (AFU_ORTHOLOGUE AFUA_3G00765)-RELATED-RELATED"/>
    <property type="match status" value="1"/>
</dbReference>
<gene>
    <name evidence="2" type="ORF">HYN48_08565</name>
</gene>
<accession>A0A2S0RHN6</accession>
<dbReference type="OrthoDB" id="9788916at2"/>
<evidence type="ECO:0000259" key="1">
    <source>
        <dbReference type="PROSITE" id="PS51186"/>
    </source>
</evidence>
<dbReference type="GO" id="GO:0016747">
    <property type="term" value="F:acyltransferase activity, transferring groups other than amino-acyl groups"/>
    <property type="evidence" value="ECO:0007669"/>
    <property type="project" value="InterPro"/>
</dbReference>
<keyword evidence="3" id="KW-1185">Reference proteome</keyword>
<dbReference type="AlphaFoldDB" id="A0A2S0RHN6"/>
<protein>
    <submittedName>
        <fullName evidence="2">GNAT family N-acetyltransferase</fullName>
    </submittedName>
</protein>
<dbReference type="PROSITE" id="PS51186">
    <property type="entry name" value="GNAT"/>
    <property type="match status" value="1"/>
</dbReference>
<organism evidence="2 3">
    <name type="scientific">Flavobacterium magnum</name>
    <dbReference type="NCBI Taxonomy" id="2162713"/>
    <lineage>
        <taxon>Bacteria</taxon>
        <taxon>Pseudomonadati</taxon>
        <taxon>Bacteroidota</taxon>
        <taxon>Flavobacteriia</taxon>
        <taxon>Flavobacteriales</taxon>
        <taxon>Flavobacteriaceae</taxon>
        <taxon>Flavobacterium</taxon>
    </lineage>
</organism>
<dbReference type="Gene3D" id="3.40.630.30">
    <property type="match status" value="1"/>
</dbReference>
<dbReference type="InterPro" id="IPR016181">
    <property type="entry name" value="Acyl_CoA_acyltransferase"/>
</dbReference>
<dbReference type="KEGG" id="fmg:HYN48_08565"/>
<dbReference type="Proteomes" id="UP000244193">
    <property type="component" value="Chromosome"/>
</dbReference>
<name>A0A2S0RHN6_9FLAO</name>
<dbReference type="RefSeq" id="WP_108373496.1">
    <property type="nucleotide sequence ID" value="NZ_CP028811.1"/>
</dbReference>
<evidence type="ECO:0000313" key="3">
    <source>
        <dbReference type="Proteomes" id="UP000244193"/>
    </source>
</evidence>
<dbReference type="PANTHER" id="PTHR43792:SF16">
    <property type="entry name" value="N-ACETYLTRANSFERASE DOMAIN-CONTAINING PROTEIN"/>
    <property type="match status" value="1"/>
</dbReference>